<feature type="compositionally biased region" description="Pro residues" evidence="1">
    <location>
        <begin position="154"/>
        <end position="164"/>
    </location>
</feature>
<feature type="region of interest" description="Disordered" evidence="1">
    <location>
        <begin position="1"/>
        <end position="34"/>
    </location>
</feature>
<comment type="caution">
    <text evidence="2">The sequence shown here is derived from an EMBL/GenBank/DDBJ whole genome shotgun (WGS) entry which is preliminary data.</text>
</comment>
<protein>
    <recommendedName>
        <fullName evidence="4">BHLH domain-containing protein</fullName>
    </recommendedName>
</protein>
<dbReference type="Proteomes" id="UP001446871">
    <property type="component" value="Unassembled WGS sequence"/>
</dbReference>
<feature type="region of interest" description="Disordered" evidence="1">
    <location>
        <begin position="97"/>
        <end position="272"/>
    </location>
</feature>
<evidence type="ECO:0000313" key="2">
    <source>
        <dbReference type="EMBL" id="KAK8082343.1"/>
    </source>
</evidence>
<accession>A0ABR1WFX5</accession>
<evidence type="ECO:0000256" key="1">
    <source>
        <dbReference type="SAM" id="MobiDB-lite"/>
    </source>
</evidence>
<dbReference type="EMBL" id="JAQQWM010000001">
    <property type="protein sequence ID" value="KAK8082343.1"/>
    <property type="molecule type" value="Genomic_DNA"/>
</dbReference>
<feature type="compositionally biased region" description="Low complexity" evidence="1">
    <location>
        <begin position="256"/>
        <end position="266"/>
    </location>
</feature>
<keyword evidence="3" id="KW-1185">Reference proteome</keyword>
<sequence length="272" mass="29553">MKGKPKRPRATQPRRSPDKRPPPDSSCSPKQMRWEKRCRKNLHLLDEHLEHLVGANAGNHTIPSKSLRVDARSLQAHLSVARSYLQDLERIQDTLAAESGGSTASDSEPTVDVSDPEQDSGNGSSHPSKSAQEAVQEKWLSLARRSSTIAPTASPVPIPSPITPEPGLGRGRAYIRAPGPAAPLSFTSYAPGPSTPKDAEANDDTVKKEDDTASLGRKQGRRRRYAKWFGKSTTPIPPPSSIQRMQKGANGVFSETSTPSTPTWSTRPEKQT</sequence>
<feature type="compositionally biased region" description="Polar residues" evidence="1">
    <location>
        <begin position="119"/>
        <end position="133"/>
    </location>
</feature>
<reference evidence="2 3" key="1">
    <citation type="submission" date="2023-01" db="EMBL/GenBank/DDBJ databases">
        <title>Analysis of 21 Apiospora genomes using comparative genomics revels a genus with tremendous synthesis potential of carbohydrate active enzymes and secondary metabolites.</title>
        <authorList>
            <person name="Sorensen T."/>
        </authorList>
    </citation>
    <scope>NUCLEOTIDE SEQUENCE [LARGE SCALE GENOMIC DNA]</scope>
    <source>
        <strain evidence="2 3">CBS 83171</strain>
    </source>
</reference>
<evidence type="ECO:0008006" key="4">
    <source>
        <dbReference type="Google" id="ProtNLM"/>
    </source>
</evidence>
<organism evidence="2 3">
    <name type="scientific">Apiospora saccharicola</name>
    <dbReference type="NCBI Taxonomy" id="335842"/>
    <lineage>
        <taxon>Eukaryota</taxon>
        <taxon>Fungi</taxon>
        <taxon>Dikarya</taxon>
        <taxon>Ascomycota</taxon>
        <taxon>Pezizomycotina</taxon>
        <taxon>Sordariomycetes</taxon>
        <taxon>Xylariomycetidae</taxon>
        <taxon>Amphisphaeriales</taxon>
        <taxon>Apiosporaceae</taxon>
        <taxon>Apiospora</taxon>
    </lineage>
</organism>
<proteinExistence type="predicted"/>
<name>A0ABR1WFX5_9PEZI</name>
<evidence type="ECO:0000313" key="3">
    <source>
        <dbReference type="Proteomes" id="UP001446871"/>
    </source>
</evidence>
<gene>
    <name evidence="2" type="ORF">PG996_001124</name>
</gene>
<feature type="compositionally biased region" description="Basic and acidic residues" evidence="1">
    <location>
        <begin position="197"/>
        <end position="211"/>
    </location>
</feature>